<gene>
    <name evidence="1" type="ORF">RPERSI_LOCUS35006</name>
</gene>
<proteinExistence type="predicted"/>
<comment type="caution">
    <text evidence="1">The sequence shown here is derived from an EMBL/GenBank/DDBJ whole genome shotgun (WGS) entry which is preliminary data.</text>
</comment>
<name>A0ACA9SVH6_9GLOM</name>
<evidence type="ECO:0000313" key="2">
    <source>
        <dbReference type="Proteomes" id="UP000789920"/>
    </source>
</evidence>
<dbReference type="Proteomes" id="UP000789920">
    <property type="component" value="Unassembled WGS sequence"/>
</dbReference>
<feature type="non-terminal residue" evidence="1">
    <location>
        <position position="1"/>
    </location>
</feature>
<organism evidence="1 2">
    <name type="scientific">Racocetra persica</name>
    <dbReference type="NCBI Taxonomy" id="160502"/>
    <lineage>
        <taxon>Eukaryota</taxon>
        <taxon>Fungi</taxon>
        <taxon>Fungi incertae sedis</taxon>
        <taxon>Mucoromycota</taxon>
        <taxon>Glomeromycotina</taxon>
        <taxon>Glomeromycetes</taxon>
        <taxon>Diversisporales</taxon>
        <taxon>Gigasporaceae</taxon>
        <taxon>Racocetra</taxon>
    </lineage>
</organism>
<dbReference type="EMBL" id="CAJVQC010159757">
    <property type="protein sequence ID" value="CAG8848214.1"/>
    <property type="molecule type" value="Genomic_DNA"/>
</dbReference>
<sequence>EVVIDPVETTRRLRKLTKAYLIGVLHDATSTKRTYRIATKNFEFAELLRKGIRELGSANEIIKSKLEKVDYIR</sequence>
<reference evidence="1" key="1">
    <citation type="submission" date="2021-06" db="EMBL/GenBank/DDBJ databases">
        <authorList>
            <person name="Kallberg Y."/>
            <person name="Tangrot J."/>
            <person name="Rosling A."/>
        </authorList>
    </citation>
    <scope>NUCLEOTIDE SEQUENCE</scope>
    <source>
        <strain evidence="1">MA461A</strain>
    </source>
</reference>
<protein>
    <submittedName>
        <fullName evidence="1">26391_t:CDS:1</fullName>
    </submittedName>
</protein>
<keyword evidence="2" id="KW-1185">Reference proteome</keyword>
<feature type="non-terminal residue" evidence="1">
    <location>
        <position position="73"/>
    </location>
</feature>
<accession>A0ACA9SVH6</accession>
<evidence type="ECO:0000313" key="1">
    <source>
        <dbReference type="EMBL" id="CAG8848214.1"/>
    </source>
</evidence>